<dbReference type="InParanoid" id="A0A0C3DQX9"/>
<evidence type="ECO:0000313" key="1">
    <source>
        <dbReference type="EMBL" id="KIM58589.1"/>
    </source>
</evidence>
<dbReference type="EMBL" id="KN822084">
    <property type="protein sequence ID" value="KIM58589.1"/>
    <property type="molecule type" value="Genomic_DNA"/>
</dbReference>
<dbReference type="Proteomes" id="UP000053989">
    <property type="component" value="Unassembled WGS sequence"/>
</dbReference>
<evidence type="ECO:0000313" key="2">
    <source>
        <dbReference type="Proteomes" id="UP000053989"/>
    </source>
</evidence>
<name>A0A0C3DQX9_9AGAM</name>
<reference evidence="2" key="2">
    <citation type="submission" date="2015-01" db="EMBL/GenBank/DDBJ databases">
        <title>Evolutionary Origins and Diversification of the Mycorrhizal Mutualists.</title>
        <authorList>
            <consortium name="DOE Joint Genome Institute"/>
            <consortium name="Mycorrhizal Genomics Consortium"/>
            <person name="Kohler A."/>
            <person name="Kuo A."/>
            <person name="Nagy L.G."/>
            <person name="Floudas D."/>
            <person name="Copeland A."/>
            <person name="Barry K.W."/>
            <person name="Cichocki N."/>
            <person name="Veneault-Fourrey C."/>
            <person name="LaButti K."/>
            <person name="Lindquist E.A."/>
            <person name="Lipzen A."/>
            <person name="Lundell T."/>
            <person name="Morin E."/>
            <person name="Murat C."/>
            <person name="Riley R."/>
            <person name="Ohm R."/>
            <person name="Sun H."/>
            <person name="Tunlid A."/>
            <person name="Henrissat B."/>
            <person name="Grigoriev I.V."/>
            <person name="Hibbett D.S."/>
            <person name="Martin F."/>
        </authorList>
    </citation>
    <scope>NUCLEOTIDE SEQUENCE [LARGE SCALE GENOMIC DNA]</scope>
    <source>
        <strain evidence="2">Foug A</strain>
    </source>
</reference>
<accession>A0A0C3DQX9</accession>
<keyword evidence="2" id="KW-1185">Reference proteome</keyword>
<organism evidence="1 2">
    <name type="scientific">Scleroderma citrinum Foug A</name>
    <dbReference type="NCBI Taxonomy" id="1036808"/>
    <lineage>
        <taxon>Eukaryota</taxon>
        <taxon>Fungi</taxon>
        <taxon>Dikarya</taxon>
        <taxon>Basidiomycota</taxon>
        <taxon>Agaricomycotina</taxon>
        <taxon>Agaricomycetes</taxon>
        <taxon>Agaricomycetidae</taxon>
        <taxon>Boletales</taxon>
        <taxon>Sclerodermatineae</taxon>
        <taxon>Sclerodermataceae</taxon>
        <taxon>Scleroderma</taxon>
    </lineage>
</organism>
<protein>
    <submittedName>
        <fullName evidence="1">Uncharacterized protein</fullName>
    </submittedName>
</protein>
<reference evidence="1 2" key="1">
    <citation type="submission" date="2014-04" db="EMBL/GenBank/DDBJ databases">
        <authorList>
            <consortium name="DOE Joint Genome Institute"/>
            <person name="Kuo A."/>
            <person name="Kohler A."/>
            <person name="Nagy L.G."/>
            <person name="Floudas D."/>
            <person name="Copeland A."/>
            <person name="Barry K.W."/>
            <person name="Cichocki N."/>
            <person name="Veneault-Fourrey C."/>
            <person name="LaButti K."/>
            <person name="Lindquist E.A."/>
            <person name="Lipzen A."/>
            <person name="Lundell T."/>
            <person name="Morin E."/>
            <person name="Murat C."/>
            <person name="Sun H."/>
            <person name="Tunlid A."/>
            <person name="Henrissat B."/>
            <person name="Grigoriev I.V."/>
            <person name="Hibbett D.S."/>
            <person name="Martin F."/>
            <person name="Nordberg H.P."/>
            <person name="Cantor M.N."/>
            <person name="Hua S.X."/>
        </authorList>
    </citation>
    <scope>NUCLEOTIDE SEQUENCE [LARGE SCALE GENOMIC DNA]</scope>
    <source>
        <strain evidence="1 2">Foug A</strain>
    </source>
</reference>
<sequence>MPPISRGSSIDDSDISLAPNIATKDELCQQHLVQTPSVHRPETMNDRTTNDATTEVHIATIGTLNTGSKVMNA</sequence>
<dbReference type="HOGENOM" id="CLU_2706317_0_0_1"/>
<proteinExistence type="predicted"/>
<dbReference type="AlphaFoldDB" id="A0A0C3DQX9"/>
<gene>
    <name evidence="1" type="ORF">SCLCIDRAFT_1087704</name>
</gene>